<feature type="compositionally biased region" description="Basic and acidic residues" evidence="6">
    <location>
        <begin position="99"/>
        <end position="108"/>
    </location>
</feature>
<sequence>MTQNTAKKSKRWRIFKKKDKKIANFDQLINRLDQKKQPQEGITKNELKQSDPNTNNKNPNDNTQNRNSTTNNSNTTSVDENNPNKPELNQLKNNFPKETQNKTQEEINKTQGLENEIIKEKNEEQIPQKQQEKKNKNNHETEHKNAKENYSGFTPKINQKFQYVDNNISESLICGYCNFPFTLPRDLPCKHTFCKNCIYNFLKGSNDGKCYLCKKAFKMSDLVQTQYIVQNLTDNLIVYCSNMKDGCMEAIPRFKLQDHLIKCLYTKKTCKFKGCGTSVFLKHFEDHLSTCEYRTIVCPNDGCGEELIAKQLQQHLKDCEYRFLECKYCKKIVIFNKMESHLKNECTKSVDKCPHSDFGCKFVGVKEALIEHKKICVYEKISGLVEINRQITQIAKKQQQQIQLLQEKYDKIVSMVDLEHLKKLKEKKLQQIPNNMPKIKCKNCNQKYSLNNNLSTSCQYHPGKWNLRGLEAWTCCGSSVESSDGCMNGFHIGLTTDN</sequence>
<dbReference type="InterPro" id="IPR018957">
    <property type="entry name" value="Znf_C3HC4_RING-type"/>
</dbReference>
<keyword evidence="5" id="KW-0175">Coiled coil</keyword>
<evidence type="ECO:0000256" key="6">
    <source>
        <dbReference type="SAM" id="MobiDB-lite"/>
    </source>
</evidence>
<dbReference type="InterPro" id="IPR001293">
    <property type="entry name" value="Znf_TRAF"/>
</dbReference>
<dbReference type="PROSITE" id="PS50089">
    <property type="entry name" value="ZF_RING_2"/>
    <property type="match status" value="1"/>
</dbReference>
<feature type="domain" description="RING-type" evidence="7">
    <location>
        <begin position="174"/>
        <end position="214"/>
    </location>
</feature>
<dbReference type="InterPro" id="IPR017907">
    <property type="entry name" value="Znf_RING_CS"/>
</dbReference>
<dbReference type="PANTHER" id="PTHR10131:SF94">
    <property type="entry name" value="TNF RECEPTOR-ASSOCIATED FACTOR 4"/>
    <property type="match status" value="1"/>
</dbReference>
<protein>
    <submittedName>
        <fullName evidence="9">Tnf receptor-associated factor 4</fullName>
    </submittedName>
</protein>
<keyword evidence="10" id="KW-1185">Reference proteome</keyword>
<keyword evidence="2 4" id="KW-0863">Zinc-finger</keyword>
<dbReference type="InterPro" id="IPR013083">
    <property type="entry name" value="Znf_RING/FYVE/PHD"/>
</dbReference>
<evidence type="ECO:0000256" key="3">
    <source>
        <dbReference type="ARBA" id="ARBA00022833"/>
    </source>
</evidence>
<feature type="compositionally biased region" description="Basic and acidic residues" evidence="6">
    <location>
        <begin position="32"/>
        <end position="49"/>
    </location>
</feature>
<dbReference type="InterPro" id="IPR001841">
    <property type="entry name" value="Znf_RING"/>
</dbReference>
<dbReference type="Pfam" id="PF00097">
    <property type="entry name" value="zf-C3HC4"/>
    <property type="match status" value="1"/>
</dbReference>
<evidence type="ECO:0000256" key="2">
    <source>
        <dbReference type="ARBA" id="ARBA00022771"/>
    </source>
</evidence>
<feature type="domain" description="TRAF-type" evidence="8">
    <location>
        <begin position="287"/>
        <end position="339"/>
    </location>
</feature>
<feature type="coiled-coil region" evidence="5">
    <location>
        <begin position="388"/>
        <end position="415"/>
    </location>
</feature>
<keyword evidence="9" id="KW-0675">Receptor</keyword>
<feature type="zinc finger region" description="TRAF-type" evidence="4">
    <location>
        <begin position="287"/>
        <end position="339"/>
    </location>
</feature>
<dbReference type="PROSITE" id="PS50145">
    <property type="entry name" value="ZF_TRAF"/>
    <property type="match status" value="1"/>
</dbReference>
<feature type="compositionally biased region" description="Low complexity" evidence="6">
    <location>
        <begin position="51"/>
        <end position="81"/>
    </location>
</feature>
<accession>A0ABQ8XUA2</accession>
<feature type="region of interest" description="Disordered" evidence="6">
    <location>
        <begin position="1"/>
        <end position="152"/>
    </location>
</feature>
<comment type="caution">
    <text evidence="9">The sequence shown here is derived from an EMBL/GenBank/DDBJ whole genome shotgun (WGS) entry which is preliminary data.</text>
</comment>
<gene>
    <name evidence="9" type="ORF">M0813_28164</name>
</gene>
<dbReference type="EMBL" id="JAOAOG010000248">
    <property type="protein sequence ID" value="KAJ6236131.1"/>
    <property type="molecule type" value="Genomic_DNA"/>
</dbReference>
<proteinExistence type="predicted"/>
<name>A0ABQ8XUA2_9EUKA</name>
<dbReference type="Proteomes" id="UP001150062">
    <property type="component" value="Unassembled WGS sequence"/>
</dbReference>
<keyword evidence="3 4" id="KW-0862">Zinc</keyword>
<dbReference type="SMART" id="SM00184">
    <property type="entry name" value="RING"/>
    <property type="match status" value="1"/>
</dbReference>
<organism evidence="9 10">
    <name type="scientific">Anaeramoeba flamelloides</name>
    <dbReference type="NCBI Taxonomy" id="1746091"/>
    <lineage>
        <taxon>Eukaryota</taxon>
        <taxon>Metamonada</taxon>
        <taxon>Anaeramoebidae</taxon>
        <taxon>Anaeramoeba</taxon>
    </lineage>
</organism>
<evidence type="ECO:0000313" key="10">
    <source>
        <dbReference type="Proteomes" id="UP001150062"/>
    </source>
</evidence>
<feature type="compositionally biased region" description="Basic residues" evidence="6">
    <location>
        <begin position="7"/>
        <end position="20"/>
    </location>
</feature>
<dbReference type="Pfam" id="PF02176">
    <property type="entry name" value="zf-TRAF"/>
    <property type="match status" value="1"/>
</dbReference>
<dbReference type="Gene3D" id="3.30.40.10">
    <property type="entry name" value="Zinc/RING finger domain, C3HC4 (zinc finger)"/>
    <property type="match status" value="3"/>
</dbReference>
<evidence type="ECO:0000256" key="5">
    <source>
        <dbReference type="SAM" id="Coils"/>
    </source>
</evidence>
<dbReference type="PANTHER" id="PTHR10131">
    <property type="entry name" value="TNF RECEPTOR ASSOCIATED FACTOR"/>
    <property type="match status" value="1"/>
</dbReference>
<dbReference type="SUPFAM" id="SSF57850">
    <property type="entry name" value="RING/U-box"/>
    <property type="match status" value="1"/>
</dbReference>
<evidence type="ECO:0000259" key="8">
    <source>
        <dbReference type="PROSITE" id="PS50145"/>
    </source>
</evidence>
<reference evidence="9" key="1">
    <citation type="submission" date="2022-08" db="EMBL/GenBank/DDBJ databases">
        <title>Novel sulfate-reducing endosymbionts in the free-living metamonad Anaeramoeba.</title>
        <authorList>
            <person name="Jerlstrom-Hultqvist J."/>
            <person name="Cepicka I."/>
            <person name="Gallot-Lavallee L."/>
            <person name="Salas-Leiva D."/>
            <person name="Curtis B.A."/>
            <person name="Zahonova K."/>
            <person name="Pipaliya S."/>
            <person name="Dacks J."/>
            <person name="Roger A.J."/>
        </authorList>
    </citation>
    <scope>NUCLEOTIDE SEQUENCE</scope>
    <source>
        <strain evidence="9">Schooner1</strain>
    </source>
</reference>
<dbReference type="SUPFAM" id="SSF49599">
    <property type="entry name" value="TRAF domain-like"/>
    <property type="match status" value="2"/>
</dbReference>
<evidence type="ECO:0000313" key="9">
    <source>
        <dbReference type="EMBL" id="KAJ6236131.1"/>
    </source>
</evidence>
<evidence type="ECO:0000259" key="7">
    <source>
        <dbReference type="PROSITE" id="PS50089"/>
    </source>
</evidence>
<feature type="compositionally biased region" description="Basic and acidic residues" evidence="6">
    <location>
        <begin position="116"/>
        <end position="147"/>
    </location>
</feature>
<evidence type="ECO:0000256" key="1">
    <source>
        <dbReference type="ARBA" id="ARBA00022723"/>
    </source>
</evidence>
<dbReference type="PROSITE" id="PS00518">
    <property type="entry name" value="ZF_RING_1"/>
    <property type="match status" value="1"/>
</dbReference>
<keyword evidence="1 4" id="KW-0479">Metal-binding</keyword>
<evidence type="ECO:0000256" key="4">
    <source>
        <dbReference type="PROSITE-ProRule" id="PRU00207"/>
    </source>
</evidence>